<dbReference type="CDD" id="cd07415">
    <property type="entry name" value="MPP_PP2A_PP4_PP6"/>
    <property type="match status" value="1"/>
</dbReference>
<organism evidence="10 11">
    <name type="scientific">Helicostylum pulchrum</name>
    <dbReference type="NCBI Taxonomy" id="562976"/>
    <lineage>
        <taxon>Eukaryota</taxon>
        <taxon>Fungi</taxon>
        <taxon>Fungi incertae sedis</taxon>
        <taxon>Mucoromycota</taxon>
        <taxon>Mucoromycotina</taxon>
        <taxon>Mucoromycetes</taxon>
        <taxon>Mucorales</taxon>
        <taxon>Mucorineae</taxon>
        <taxon>Mucoraceae</taxon>
        <taxon>Helicostylum</taxon>
    </lineage>
</organism>
<evidence type="ECO:0000256" key="8">
    <source>
        <dbReference type="RuleBase" id="RU004273"/>
    </source>
</evidence>
<dbReference type="Pfam" id="PF13445">
    <property type="entry name" value="zf-RING_UBOX"/>
    <property type="match status" value="1"/>
</dbReference>
<dbReference type="InterPro" id="IPR047129">
    <property type="entry name" value="PPA2-like"/>
</dbReference>
<gene>
    <name evidence="10" type="ORF">HPULCUR_010857</name>
</gene>
<reference evidence="10 11" key="1">
    <citation type="submission" date="2024-04" db="EMBL/GenBank/DDBJ databases">
        <title>genome sequences of Mucor flavus KT1a and Helicostylum pulchrum KT1b strains isolation_sourced from the surface of a dry-aged beef.</title>
        <authorList>
            <person name="Toyotome T."/>
            <person name="Hosono M."/>
            <person name="Torimaru M."/>
            <person name="Fukuda K."/>
            <person name="Mikami N."/>
        </authorList>
    </citation>
    <scope>NUCLEOTIDE SEQUENCE [LARGE SCALE GENOMIC DNA]</scope>
    <source>
        <strain evidence="10 11">KT1b</strain>
    </source>
</reference>
<evidence type="ECO:0000256" key="4">
    <source>
        <dbReference type="ARBA" id="ARBA00022833"/>
    </source>
</evidence>
<dbReference type="SUPFAM" id="SSF57850">
    <property type="entry name" value="RING/U-box"/>
    <property type="match status" value="1"/>
</dbReference>
<dbReference type="Proteomes" id="UP001476247">
    <property type="component" value="Unassembled WGS sequence"/>
</dbReference>
<dbReference type="InterPro" id="IPR027370">
    <property type="entry name" value="Znf-RING_euk"/>
</dbReference>
<dbReference type="EC" id="3.1.3.16" evidence="8"/>
<comment type="catalytic activity">
    <reaction evidence="6 8">
        <text>O-phospho-L-threonyl-[protein] + H2O = L-threonyl-[protein] + phosphate</text>
        <dbReference type="Rhea" id="RHEA:47004"/>
        <dbReference type="Rhea" id="RHEA-COMP:11060"/>
        <dbReference type="Rhea" id="RHEA-COMP:11605"/>
        <dbReference type="ChEBI" id="CHEBI:15377"/>
        <dbReference type="ChEBI" id="CHEBI:30013"/>
        <dbReference type="ChEBI" id="CHEBI:43474"/>
        <dbReference type="ChEBI" id="CHEBI:61977"/>
        <dbReference type="EC" id="3.1.3.16"/>
    </reaction>
</comment>
<dbReference type="EMBL" id="BAABUJ010000044">
    <property type="protein sequence ID" value="GAA5805341.1"/>
    <property type="molecule type" value="Genomic_DNA"/>
</dbReference>
<comment type="similarity">
    <text evidence="8">Belongs to the PPP phosphatase family.</text>
</comment>
<dbReference type="InterPro" id="IPR006186">
    <property type="entry name" value="Ser/Thr-sp_prot-phosphatase"/>
</dbReference>
<feature type="domain" description="RING-type" evidence="9">
    <location>
        <begin position="310"/>
        <end position="349"/>
    </location>
</feature>
<dbReference type="Pfam" id="PF17979">
    <property type="entry name" value="zf-CRD"/>
    <property type="match status" value="1"/>
</dbReference>
<evidence type="ECO:0000256" key="1">
    <source>
        <dbReference type="ARBA" id="ARBA00022723"/>
    </source>
</evidence>
<accession>A0ABP9YEK0</accession>
<dbReference type="InterPro" id="IPR040909">
    <property type="entry name" value="CHFR_Znf-CRD"/>
</dbReference>
<proteinExistence type="inferred from homology"/>
<keyword evidence="4" id="KW-0862">Zinc</keyword>
<evidence type="ECO:0000256" key="2">
    <source>
        <dbReference type="ARBA" id="ARBA00022771"/>
    </source>
</evidence>
<dbReference type="InterPro" id="IPR001841">
    <property type="entry name" value="Znf_RING"/>
</dbReference>
<evidence type="ECO:0000259" key="9">
    <source>
        <dbReference type="PROSITE" id="PS50089"/>
    </source>
</evidence>
<keyword evidence="11" id="KW-1185">Reference proteome</keyword>
<dbReference type="PROSITE" id="PS00518">
    <property type="entry name" value="ZF_RING_1"/>
    <property type="match status" value="1"/>
</dbReference>
<sequence>MGTPDEWLDTVRKCEYLPEQDIKKLCEMVKELLMEESNIQPVQSPVTVCGDIHGQFYDLLELFNVGGDVKDTNYIFMVGLISAAYPDKITLLRGNHESRQITQVYGFYDECQTKYGNANVWKYCCSVFDYLTLAAIIDGTILCVHGGLSPDIKALDQMRTIHRLQEIPHEGSFCDLMWSDPDDIETWAVSPRGAGWLFGGKVTSEFNHINGLSLIARAHQLVQEGYKYMFPNDELVTVWSAPNYCYRCGNVASIMEVRDNETKFKIFDAVPDQDRFAPFSVRNGMNGGGSKMGGTGGQYFNSLRDELTSLCQDVFENPQSAIPCLHTFCLDCVSSIPNEEGTFACPICRSAVNHYVNNYTTRNFLDIFKKAQDYYEDQNTPTEIIESLNIDNISGGSSSSSVQITAANDSNIKTPCRSCQPFNGTNYTCRLPISDSQQTGFGHIFCGFCSEYLPARGSKGNEPAINQCCSFCGIVACDKYWGCKNRNKSAKLYVLSEITSIKQYLIDIESIDALDDGHLNQHEIRLLEDYLERSQLSWSEAWTTCLNDFNDNHYTTGIARRMTPLALQLYNTRRISTGSDNEEEEGEEEEDTYYDRMGEEGILPSNHLLACYSCAVTIVNGQFYGYWRDALANGLARVDLRDPCPQGVLCESQWRTEKLTSNRTSNEFYEYYDA</sequence>
<evidence type="ECO:0000256" key="5">
    <source>
        <dbReference type="ARBA" id="ARBA00023211"/>
    </source>
</evidence>
<dbReference type="Gene3D" id="3.30.40.10">
    <property type="entry name" value="Zinc/RING finger domain, C3HC4 (zinc finger)"/>
    <property type="match status" value="1"/>
</dbReference>
<dbReference type="PROSITE" id="PS00125">
    <property type="entry name" value="SER_THR_PHOSPHATASE"/>
    <property type="match status" value="1"/>
</dbReference>
<dbReference type="SMART" id="SM00156">
    <property type="entry name" value="PP2Ac"/>
    <property type="match status" value="1"/>
</dbReference>
<keyword evidence="5" id="KW-0464">Manganese</keyword>
<keyword evidence="2 7" id="KW-0863">Zinc-finger</keyword>
<evidence type="ECO:0000313" key="10">
    <source>
        <dbReference type="EMBL" id="GAA5805341.1"/>
    </source>
</evidence>
<dbReference type="InterPro" id="IPR029052">
    <property type="entry name" value="Metallo-depent_PP-like"/>
</dbReference>
<evidence type="ECO:0000256" key="6">
    <source>
        <dbReference type="ARBA" id="ARBA00048336"/>
    </source>
</evidence>
<dbReference type="InterPro" id="IPR013083">
    <property type="entry name" value="Znf_RING/FYVE/PHD"/>
</dbReference>
<dbReference type="Pfam" id="PF00149">
    <property type="entry name" value="Metallophos"/>
    <property type="match status" value="1"/>
</dbReference>
<evidence type="ECO:0000256" key="3">
    <source>
        <dbReference type="ARBA" id="ARBA00022801"/>
    </source>
</evidence>
<dbReference type="PROSITE" id="PS50089">
    <property type="entry name" value="ZF_RING_2"/>
    <property type="match status" value="1"/>
</dbReference>
<keyword evidence="1" id="KW-0479">Metal-binding</keyword>
<dbReference type="Gene3D" id="3.30.40.140">
    <property type="match status" value="1"/>
</dbReference>
<evidence type="ECO:0000313" key="11">
    <source>
        <dbReference type="Proteomes" id="UP001476247"/>
    </source>
</evidence>
<keyword evidence="3 8" id="KW-0378">Hydrolase</keyword>
<dbReference type="SUPFAM" id="SSF56300">
    <property type="entry name" value="Metallo-dependent phosphatases"/>
    <property type="match status" value="1"/>
</dbReference>
<name>A0ABP9YEK0_9FUNG</name>
<dbReference type="Gene3D" id="3.60.21.10">
    <property type="match status" value="1"/>
</dbReference>
<comment type="caution">
    <text evidence="10">The sequence shown here is derived from an EMBL/GenBank/DDBJ whole genome shotgun (WGS) entry which is preliminary data.</text>
</comment>
<dbReference type="InterPro" id="IPR017907">
    <property type="entry name" value="Znf_RING_CS"/>
</dbReference>
<evidence type="ECO:0000256" key="7">
    <source>
        <dbReference type="PROSITE-ProRule" id="PRU00175"/>
    </source>
</evidence>
<dbReference type="PANTHER" id="PTHR45619">
    <property type="entry name" value="SERINE/THREONINE-PROTEIN PHOSPHATASE PP2A-RELATED"/>
    <property type="match status" value="1"/>
</dbReference>
<dbReference type="PRINTS" id="PR00114">
    <property type="entry name" value="STPHPHTASE"/>
</dbReference>
<protein>
    <recommendedName>
        <fullName evidence="8">Serine/threonine-protein phosphatase</fullName>
        <ecNumber evidence="8">3.1.3.16</ecNumber>
    </recommendedName>
</protein>
<dbReference type="InterPro" id="IPR004843">
    <property type="entry name" value="Calcineurin-like_PHP"/>
</dbReference>